<protein>
    <submittedName>
        <fullName evidence="1">Uncharacterized protein</fullName>
    </submittedName>
</protein>
<proteinExistence type="predicted"/>
<keyword evidence="2" id="KW-1185">Reference proteome</keyword>
<dbReference type="CDD" id="cd09272">
    <property type="entry name" value="RNase_HI_RT_Ty1"/>
    <property type="match status" value="1"/>
</dbReference>
<dbReference type="EMBL" id="AVOT02045284">
    <property type="protein sequence ID" value="MBW0540644.1"/>
    <property type="molecule type" value="Genomic_DNA"/>
</dbReference>
<reference evidence="1" key="1">
    <citation type="submission" date="2021-03" db="EMBL/GenBank/DDBJ databases">
        <title>Draft genome sequence of rust myrtle Austropuccinia psidii MF-1, a brazilian biotype.</title>
        <authorList>
            <person name="Quecine M.C."/>
            <person name="Pachon D.M.R."/>
            <person name="Bonatelli M.L."/>
            <person name="Correr F.H."/>
            <person name="Franceschini L.M."/>
            <person name="Leite T.F."/>
            <person name="Margarido G.R.A."/>
            <person name="Almeida C.A."/>
            <person name="Ferrarezi J.A."/>
            <person name="Labate C.A."/>
        </authorList>
    </citation>
    <scope>NUCLEOTIDE SEQUENCE</scope>
    <source>
        <strain evidence="1">MF-1</strain>
    </source>
</reference>
<dbReference type="Proteomes" id="UP000765509">
    <property type="component" value="Unassembled WGS sequence"/>
</dbReference>
<gene>
    <name evidence="1" type="ORF">O181_080359</name>
</gene>
<evidence type="ECO:0000313" key="2">
    <source>
        <dbReference type="Proteomes" id="UP000765509"/>
    </source>
</evidence>
<accession>A0A9Q3FK89</accession>
<dbReference type="AlphaFoldDB" id="A0A9Q3FK89"/>
<sequence length="220" mass="25973">MHSSMGEESLVREARNWEVEINNEDSKRSLIYSNNQGAISRAKNSIHHSRTKHIEVNYNSIRDSIENGEVKLEYLLTEDLIADCLTKALDRNKKEYFNTKMGLIQQITTMANVAQNVTELSQSRGRVRGTIFKSESQLLEELIDNHEKLIDGDIKVLDELIGYRIRREVSIERRYNRTVKRKAPAIHRNKYKRRRKHQQLAVTYLINYKRVRYWRKALSI</sequence>
<name>A0A9Q3FK89_9BASI</name>
<comment type="caution">
    <text evidence="1">The sequence shown here is derived from an EMBL/GenBank/DDBJ whole genome shotgun (WGS) entry which is preliminary data.</text>
</comment>
<dbReference type="OrthoDB" id="4772102at2759"/>
<organism evidence="1 2">
    <name type="scientific">Austropuccinia psidii MF-1</name>
    <dbReference type="NCBI Taxonomy" id="1389203"/>
    <lineage>
        <taxon>Eukaryota</taxon>
        <taxon>Fungi</taxon>
        <taxon>Dikarya</taxon>
        <taxon>Basidiomycota</taxon>
        <taxon>Pucciniomycotina</taxon>
        <taxon>Pucciniomycetes</taxon>
        <taxon>Pucciniales</taxon>
        <taxon>Sphaerophragmiaceae</taxon>
        <taxon>Austropuccinia</taxon>
    </lineage>
</organism>
<evidence type="ECO:0000313" key="1">
    <source>
        <dbReference type="EMBL" id="MBW0540644.1"/>
    </source>
</evidence>